<comment type="caution">
    <text evidence="1">The sequence shown here is derived from an EMBL/GenBank/DDBJ whole genome shotgun (WGS) entry which is preliminary data.</text>
</comment>
<evidence type="ECO:0000313" key="2">
    <source>
        <dbReference type="Proteomes" id="UP000886851"/>
    </source>
</evidence>
<accession>A0A9D1ZGX0</accession>
<gene>
    <name evidence="1" type="ORF">H9824_05640</name>
</gene>
<sequence>MRAINTIPGDEYAKRLSEAMRRMSKKINRLADEEDSLSMTADNQGDEEKALRHAFNNRALFWASQAIVISPSELAVRLEEISRKEFVPTKN</sequence>
<proteinExistence type="predicted"/>
<protein>
    <submittedName>
        <fullName evidence="1">Uncharacterized protein</fullName>
    </submittedName>
</protein>
<reference evidence="1" key="1">
    <citation type="journal article" date="2021" name="PeerJ">
        <title>Extensive microbial diversity within the chicken gut microbiome revealed by metagenomics and culture.</title>
        <authorList>
            <person name="Gilroy R."/>
            <person name="Ravi A."/>
            <person name="Getino M."/>
            <person name="Pursley I."/>
            <person name="Horton D.L."/>
            <person name="Alikhan N.F."/>
            <person name="Baker D."/>
            <person name="Gharbi K."/>
            <person name="Hall N."/>
            <person name="Watson M."/>
            <person name="Adriaenssens E.M."/>
            <person name="Foster-Nyarko E."/>
            <person name="Jarju S."/>
            <person name="Secka A."/>
            <person name="Antonio M."/>
            <person name="Oren A."/>
            <person name="Chaudhuri R.R."/>
            <person name="La Ragione R."/>
            <person name="Hildebrand F."/>
            <person name="Pallen M.J."/>
        </authorList>
    </citation>
    <scope>NUCLEOTIDE SEQUENCE</scope>
    <source>
        <strain evidence="1">Gambia2-208</strain>
    </source>
</reference>
<dbReference type="AlphaFoldDB" id="A0A9D1ZGX0"/>
<reference evidence="1" key="2">
    <citation type="submission" date="2021-04" db="EMBL/GenBank/DDBJ databases">
        <authorList>
            <person name="Gilroy R."/>
        </authorList>
    </citation>
    <scope>NUCLEOTIDE SEQUENCE</scope>
    <source>
        <strain evidence="1">Gambia2-208</strain>
    </source>
</reference>
<name>A0A9D1ZGX0_9BACE</name>
<dbReference type="EMBL" id="DXCV01000039">
    <property type="protein sequence ID" value="HIY88169.1"/>
    <property type="molecule type" value="Genomic_DNA"/>
</dbReference>
<organism evidence="1 2">
    <name type="scientific">Candidatus Bacteroides pullicola</name>
    <dbReference type="NCBI Taxonomy" id="2838475"/>
    <lineage>
        <taxon>Bacteria</taxon>
        <taxon>Pseudomonadati</taxon>
        <taxon>Bacteroidota</taxon>
        <taxon>Bacteroidia</taxon>
        <taxon>Bacteroidales</taxon>
        <taxon>Bacteroidaceae</taxon>
        <taxon>Bacteroides</taxon>
    </lineage>
</organism>
<dbReference type="Proteomes" id="UP000886851">
    <property type="component" value="Unassembled WGS sequence"/>
</dbReference>
<evidence type="ECO:0000313" key="1">
    <source>
        <dbReference type="EMBL" id="HIY88169.1"/>
    </source>
</evidence>